<dbReference type="InterPro" id="IPR003703">
    <property type="entry name" value="Acyl_CoA_thio"/>
</dbReference>
<gene>
    <name evidence="5" type="ORF">M2272_001852</name>
</gene>
<dbReference type="InterPro" id="IPR029069">
    <property type="entry name" value="HotDog_dom_sf"/>
</dbReference>
<organism evidence="5 6">
    <name type="scientific">Mycolicibacterium frederiksbergense</name>
    <dbReference type="NCBI Taxonomy" id="117567"/>
    <lineage>
        <taxon>Bacteria</taxon>
        <taxon>Bacillati</taxon>
        <taxon>Actinomycetota</taxon>
        <taxon>Actinomycetes</taxon>
        <taxon>Mycobacteriales</taxon>
        <taxon>Mycobacteriaceae</taxon>
        <taxon>Mycolicibacterium</taxon>
    </lineage>
</organism>
<dbReference type="Gene3D" id="2.40.160.210">
    <property type="entry name" value="Acyl-CoA thioesterase, double hotdog domain"/>
    <property type="match status" value="1"/>
</dbReference>
<keyword evidence="6" id="KW-1185">Reference proteome</keyword>
<keyword evidence="2 5" id="KW-0378">Hydrolase</keyword>
<protein>
    <submittedName>
        <fullName evidence="5">Acyl-CoA thioesterase-2</fullName>
        <ecNumber evidence="5">3.1.2.-</ecNumber>
    </submittedName>
</protein>
<sequence>MPMLQLAELLSTLDLVESGDGIFVAEQKDNPTHHIVGGHIAAQALMAASRTVSDRLPHSMHVYLLRAGDARYPVQMEVSSLRDGGSLSTRQITARQGDDVLLEAMVSFSVAMDAADYQQPMPAVPAPDTLPAVEQQLQAFAHEGDGFWVRPFWIERRYIDPPPRLAIELPEPPERTRMWLRPAEPVTDDPIINSCLLTYFSGTALLDTTVTMRRATQVSVFSALIDLAIWFHRPADLTDWVLSDQVSPSGINGRGLASATLYNRAGQLVCSATQEMYFGRDRRD</sequence>
<dbReference type="PANTHER" id="PTHR11066">
    <property type="entry name" value="ACYL-COA THIOESTERASE"/>
    <property type="match status" value="1"/>
</dbReference>
<accession>A0ABT6KWX6</accession>
<comment type="similarity">
    <text evidence="1">Belongs to the C/M/P thioester hydrolase family.</text>
</comment>
<dbReference type="InterPro" id="IPR049450">
    <property type="entry name" value="ACOT8-like_C"/>
</dbReference>
<feature type="domain" description="Acyl-CoA thioesterase-like C-terminal" evidence="4">
    <location>
        <begin position="141"/>
        <end position="277"/>
    </location>
</feature>
<dbReference type="InterPro" id="IPR049449">
    <property type="entry name" value="TesB_ACOT8-like_N"/>
</dbReference>
<evidence type="ECO:0000313" key="6">
    <source>
        <dbReference type="Proteomes" id="UP001160130"/>
    </source>
</evidence>
<dbReference type="Pfam" id="PF20789">
    <property type="entry name" value="4HBT_3C"/>
    <property type="match status" value="1"/>
</dbReference>
<dbReference type="Proteomes" id="UP001160130">
    <property type="component" value="Unassembled WGS sequence"/>
</dbReference>
<dbReference type="GO" id="GO:0016787">
    <property type="term" value="F:hydrolase activity"/>
    <property type="evidence" value="ECO:0007669"/>
    <property type="project" value="UniProtKB-KW"/>
</dbReference>
<feature type="domain" description="Acyl-CoA thioesterase-like N-terminal HotDog" evidence="3">
    <location>
        <begin position="33"/>
        <end position="108"/>
    </location>
</feature>
<dbReference type="CDD" id="cd03445">
    <property type="entry name" value="Thioesterase_II_repeat2"/>
    <property type="match status" value="1"/>
</dbReference>
<reference evidence="5 6" key="1">
    <citation type="submission" date="2023-04" db="EMBL/GenBank/DDBJ databases">
        <title>Forest soil microbial communities from Buena Vista Peninsula, Colon Province, Panama.</title>
        <authorList>
            <person name="Bouskill N."/>
        </authorList>
    </citation>
    <scope>NUCLEOTIDE SEQUENCE [LARGE SCALE GENOMIC DNA]</scope>
    <source>
        <strain evidence="5 6">AC80</strain>
    </source>
</reference>
<dbReference type="CDD" id="cd03444">
    <property type="entry name" value="Thioesterase_II_repeat1"/>
    <property type="match status" value="1"/>
</dbReference>
<evidence type="ECO:0000259" key="4">
    <source>
        <dbReference type="Pfam" id="PF20789"/>
    </source>
</evidence>
<dbReference type="SUPFAM" id="SSF54637">
    <property type="entry name" value="Thioesterase/thiol ester dehydrase-isomerase"/>
    <property type="match status" value="2"/>
</dbReference>
<dbReference type="EC" id="3.1.2.-" evidence="5"/>
<name>A0ABT6KWX6_9MYCO</name>
<proteinExistence type="inferred from homology"/>
<dbReference type="EMBL" id="JARXVE010000002">
    <property type="protein sequence ID" value="MDH6195223.1"/>
    <property type="molecule type" value="Genomic_DNA"/>
</dbReference>
<dbReference type="Pfam" id="PF13622">
    <property type="entry name" value="4HBT_3"/>
    <property type="match status" value="1"/>
</dbReference>
<dbReference type="PANTHER" id="PTHR11066:SF34">
    <property type="entry name" value="ACYL-COENZYME A THIOESTERASE 8"/>
    <property type="match status" value="1"/>
</dbReference>
<evidence type="ECO:0000256" key="1">
    <source>
        <dbReference type="ARBA" id="ARBA00006538"/>
    </source>
</evidence>
<evidence type="ECO:0000313" key="5">
    <source>
        <dbReference type="EMBL" id="MDH6195223.1"/>
    </source>
</evidence>
<comment type="caution">
    <text evidence="5">The sequence shown here is derived from an EMBL/GenBank/DDBJ whole genome shotgun (WGS) entry which is preliminary data.</text>
</comment>
<evidence type="ECO:0000256" key="2">
    <source>
        <dbReference type="ARBA" id="ARBA00022801"/>
    </source>
</evidence>
<dbReference type="InterPro" id="IPR042171">
    <property type="entry name" value="Acyl-CoA_hotdog"/>
</dbReference>
<evidence type="ECO:0000259" key="3">
    <source>
        <dbReference type="Pfam" id="PF13622"/>
    </source>
</evidence>